<accession>A0A6H5I0U0</accession>
<name>A0A6H5I0U0_9HYME</name>
<keyword evidence="4" id="KW-1015">Disulfide bond</keyword>
<evidence type="ECO:0000259" key="7">
    <source>
        <dbReference type="Pfam" id="PF00135"/>
    </source>
</evidence>
<keyword evidence="2" id="KW-0719">Serine esterase</keyword>
<organism evidence="8 9">
    <name type="scientific">Trichogramma brassicae</name>
    <dbReference type="NCBI Taxonomy" id="86971"/>
    <lineage>
        <taxon>Eukaryota</taxon>
        <taxon>Metazoa</taxon>
        <taxon>Ecdysozoa</taxon>
        <taxon>Arthropoda</taxon>
        <taxon>Hexapoda</taxon>
        <taxon>Insecta</taxon>
        <taxon>Pterygota</taxon>
        <taxon>Neoptera</taxon>
        <taxon>Endopterygota</taxon>
        <taxon>Hymenoptera</taxon>
        <taxon>Apocrita</taxon>
        <taxon>Proctotrupomorpha</taxon>
        <taxon>Chalcidoidea</taxon>
        <taxon>Trichogrammatidae</taxon>
        <taxon>Trichogramma</taxon>
    </lineage>
</organism>
<dbReference type="InterPro" id="IPR019826">
    <property type="entry name" value="Carboxylesterase_B_AS"/>
</dbReference>
<dbReference type="Pfam" id="PF00135">
    <property type="entry name" value="COesterase"/>
    <property type="match status" value="1"/>
</dbReference>
<reference evidence="8 9" key="1">
    <citation type="submission" date="2020-02" db="EMBL/GenBank/DDBJ databases">
        <authorList>
            <person name="Ferguson B K."/>
        </authorList>
    </citation>
    <scope>NUCLEOTIDE SEQUENCE [LARGE SCALE GENOMIC DNA]</scope>
</reference>
<sequence>MRIRIYANIKMANPHVNVNGGRLKGFTIRDFEGKNYYAFRGIPYAKPPLGELRFKDPVPAEKWIGTRDALTFGPMAVHFDIFKKSIVGSDDCLYLNVYTNAIDGSKLRPVLVWIHGGGFIFGSGEDDFYGADYFMRKDVVLVTFNYRLGVLGFLNLEDEIAPGNQGLKDQVIALEWVRDNISNFGGDPENVTIFGESAGGASVHYLTLSPLARGLFHKAISQSGVVLNPWAAVPENPKNYAYKLCKMLGKETKNSKEIVEFLQTIPYTELMIAQQKMAEAHVRLRIRK</sequence>
<dbReference type="SUPFAM" id="SSF53474">
    <property type="entry name" value="alpha/beta-Hydrolases"/>
    <property type="match status" value="1"/>
</dbReference>
<keyword evidence="3 6" id="KW-0378">Hydrolase</keyword>
<dbReference type="InterPro" id="IPR029058">
    <property type="entry name" value="AB_hydrolase_fold"/>
</dbReference>
<dbReference type="OrthoDB" id="19653at2759"/>
<keyword evidence="5" id="KW-0325">Glycoprotein</keyword>
<evidence type="ECO:0000256" key="5">
    <source>
        <dbReference type="ARBA" id="ARBA00023180"/>
    </source>
</evidence>
<evidence type="ECO:0000256" key="2">
    <source>
        <dbReference type="ARBA" id="ARBA00022487"/>
    </source>
</evidence>
<protein>
    <recommendedName>
        <fullName evidence="6">Carboxylic ester hydrolase</fullName>
        <ecNumber evidence="6">3.1.1.-</ecNumber>
    </recommendedName>
</protein>
<evidence type="ECO:0000256" key="4">
    <source>
        <dbReference type="ARBA" id="ARBA00023157"/>
    </source>
</evidence>
<dbReference type="EC" id="3.1.1.-" evidence="6"/>
<dbReference type="PANTHER" id="PTHR43142:SF1">
    <property type="entry name" value="CARBOXYLIC ESTER HYDROLASE"/>
    <property type="match status" value="1"/>
</dbReference>
<comment type="similarity">
    <text evidence="1 6">Belongs to the type-B carboxylesterase/lipase family.</text>
</comment>
<evidence type="ECO:0000256" key="1">
    <source>
        <dbReference type="ARBA" id="ARBA00005964"/>
    </source>
</evidence>
<gene>
    <name evidence="8" type="ORF">TBRA_LOCUS2876</name>
</gene>
<dbReference type="PROSITE" id="PS00122">
    <property type="entry name" value="CARBOXYLESTERASE_B_1"/>
    <property type="match status" value="1"/>
</dbReference>
<dbReference type="Gene3D" id="3.40.50.1820">
    <property type="entry name" value="alpha/beta hydrolase"/>
    <property type="match status" value="1"/>
</dbReference>
<dbReference type="GO" id="GO:0052689">
    <property type="term" value="F:carboxylic ester hydrolase activity"/>
    <property type="evidence" value="ECO:0007669"/>
    <property type="project" value="UniProtKB-KW"/>
</dbReference>
<dbReference type="PANTHER" id="PTHR43142">
    <property type="entry name" value="CARBOXYLIC ESTER HYDROLASE"/>
    <property type="match status" value="1"/>
</dbReference>
<evidence type="ECO:0000256" key="6">
    <source>
        <dbReference type="RuleBase" id="RU361235"/>
    </source>
</evidence>
<proteinExistence type="inferred from homology"/>
<keyword evidence="9" id="KW-1185">Reference proteome</keyword>
<dbReference type="Proteomes" id="UP000479190">
    <property type="component" value="Unassembled WGS sequence"/>
</dbReference>
<dbReference type="EMBL" id="CADCXV010000569">
    <property type="protein sequence ID" value="CAB0030891.1"/>
    <property type="molecule type" value="Genomic_DNA"/>
</dbReference>
<feature type="domain" description="Carboxylesterase type B" evidence="7">
    <location>
        <begin position="13"/>
        <end position="279"/>
    </location>
</feature>
<evidence type="ECO:0000313" key="9">
    <source>
        <dbReference type="Proteomes" id="UP000479190"/>
    </source>
</evidence>
<dbReference type="InterPro" id="IPR002018">
    <property type="entry name" value="CarbesteraseB"/>
</dbReference>
<evidence type="ECO:0000256" key="3">
    <source>
        <dbReference type="ARBA" id="ARBA00022801"/>
    </source>
</evidence>
<evidence type="ECO:0000313" key="8">
    <source>
        <dbReference type="EMBL" id="CAB0030891.1"/>
    </source>
</evidence>
<dbReference type="AlphaFoldDB" id="A0A6H5I0U0"/>